<evidence type="ECO:0000313" key="1">
    <source>
        <dbReference type="EMBL" id="MCF6378128.1"/>
    </source>
</evidence>
<sequence length="44" mass="4738">MRSTQTDTADCVELSDADESRDAVPLATDDLIDEISIDGMCGVY</sequence>
<dbReference type="EMBL" id="JAKJHZ010000007">
    <property type="protein sequence ID" value="MCF6378128.1"/>
    <property type="molecule type" value="Genomic_DNA"/>
</dbReference>
<accession>A0ABS9HDH2</accession>
<dbReference type="InterPro" id="IPR023988">
    <property type="entry name" value="MftA"/>
</dbReference>
<organism evidence="1 2">
    <name type="scientific">Nocardioides potassii</name>
    <dbReference type="NCBI Taxonomy" id="2911371"/>
    <lineage>
        <taxon>Bacteria</taxon>
        <taxon>Bacillati</taxon>
        <taxon>Actinomycetota</taxon>
        <taxon>Actinomycetes</taxon>
        <taxon>Propionibacteriales</taxon>
        <taxon>Nocardioidaceae</taxon>
        <taxon>Nocardioides</taxon>
    </lineage>
</organism>
<gene>
    <name evidence="1" type="primary">mftA</name>
    <name evidence="1" type="ORF">L2K70_10990</name>
</gene>
<dbReference type="RefSeq" id="WP_236401885.1">
    <property type="nucleotide sequence ID" value="NZ_JAKJHZ010000007.1"/>
</dbReference>
<name>A0ABS9HDH2_9ACTN</name>
<comment type="caution">
    <text evidence="1">The sequence shown here is derived from an EMBL/GenBank/DDBJ whole genome shotgun (WGS) entry which is preliminary data.</text>
</comment>
<proteinExistence type="predicted"/>
<dbReference type="NCBIfam" id="TIGR03969">
    <property type="entry name" value="mycofactocin"/>
    <property type="match status" value="1"/>
</dbReference>
<evidence type="ECO:0000313" key="2">
    <source>
        <dbReference type="Proteomes" id="UP001201161"/>
    </source>
</evidence>
<reference evidence="1 2" key="1">
    <citation type="submission" date="2022-01" db="EMBL/GenBank/DDBJ databases">
        <title>Nocardioides sp. nov., an actinomycete isolated from mining soil.</title>
        <authorList>
            <person name="Liu L."/>
        </authorList>
    </citation>
    <scope>NUCLEOTIDE SEQUENCE [LARGE SCALE GENOMIC DNA]</scope>
    <source>
        <strain evidence="1 2">KLBMP 9356</strain>
    </source>
</reference>
<dbReference type="Proteomes" id="UP001201161">
    <property type="component" value="Unassembled WGS sequence"/>
</dbReference>
<protein>
    <submittedName>
        <fullName evidence="1">Mycofactocin MftA</fullName>
    </submittedName>
</protein>
<keyword evidence="2" id="KW-1185">Reference proteome</keyword>
<dbReference type="Pfam" id="PF23709">
    <property type="entry name" value="MftA"/>
    <property type="match status" value="1"/>
</dbReference>